<dbReference type="Proteomes" id="UP000612055">
    <property type="component" value="Unassembled WGS sequence"/>
</dbReference>
<proteinExistence type="predicted"/>
<evidence type="ECO:0000259" key="4">
    <source>
        <dbReference type="PROSITE" id="PS50089"/>
    </source>
</evidence>
<organism evidence="5 6">
    <name type="scientific">Edaphochlamys debaryana</name>
    <dbReference type="NCBI Taxonomy" id="47281"/>
    <lineage>
        <taxon>Eukaryota</taxon>
        <taxon>Viridiplantae</taxon>
        <taxon>Chlorophyta</taxon>
        <taxon>core chlorophytes</taxon>
        <taxon>Chlorophyceae</taxon>
        <taxon>CS clade</taxon>
        <taxon>Chlamydomonadales</taxon>
        <taxon>Chlamydomonadales incertae sedis</taxon>
        <taxon>Edaphochlamys</taxon>
    </lineage>
</organism>
<dbReference type="Gene3D" id="3.30.40.10">
    <property type="entry name" value="Zinc/RING finger domain, C3HC4 (zinc finger)"/>
    <property type="match status" value="1"/>
</dbReference>
<keyword evidence="1" id="KW-0479">Metal-binding</keyword>
<feature type="compositionally biased region" description="Low complexity" evidence="3">
    <location>
        <begin position="215"/>
        <end position="230"/>
    </location>
</feature>
<feature type="region of interest" description="Disordered" evidence="3">
    <location>
        <begin position="525"/>
        <end position="568"/>
    </location>
</feature>
<keyword evidence="1" id="KW-0863">Zinc-finger</keyword>
<feature type="domain" description="RING-type" evidence="4">
    <location>
        <begin position="1012"/>
        <end position="1045"/>
    </location>
</feature>
<feature type="compositionally biased region" description="Gly residues" evidence="3">
    <location>
        <begin position="37"/>
        <end position="52"/>
    </location>
</feature>
<dbReference type="PANTHER" id="PTHR14879">
    <property type="entry name" value="CASPASE REGULATOR, RING FINGER DOMAIN-CONTAINING"/>
    <property type="match status" value="1"/>
</dbReference>
<feature type="compositionally biased region" description="Basic and acidic residues" evidence="3">
    <location>
        <begin position="737"/>
        <end position="748"/>
    </location>
</feature>
<gene>
    <name evidence="5" type="ORF">HYH03_006052</name>
</gene>
<dbReference type="InterPro" id="IPR001841">
    <property type="entry name" value="Znf_RING"/>
</dbReference>
<evidence type="ECO:0000256" key="2">
    <source>
        <dbReference type="SAM" id="Coils"/>
    </source>
</evidence>
<feature type="region of interest" description="Disordered" evidence="3">
    <location>
        <begin position="355"/>
        <end position="399"/>
    </location>
</feature>
<feature type="compositionally biased region" description="Acidic residues" evidence="3">
    <location>
        <begin position="711"/>
        <end position="726"/>
    </location>
</feature>
<keyword evidence="6" id="KW-1185">Reference proteome</keyword>
<dbReference type="AlphaFoldDB" id="A0A835Y4G5"/>
<feature type="compositionally biased region" description="Low complexity" evidence="3">
    <location>
        <begin position="152"/>
        <end position="200"/>
    </location>
</feature>
<feature type="compositionally biased region" description="Low complexity" evidence="3">
    <location>
        <begin position="359"/>
        <end position="368"/>
    </location>
</feature>
<feature type="compositionally biased region" description="Gly residues" evidence="3">
    <location>
        <begin position="837"/>
        <end position="851"/>
    </location>
</feature>
<dbReference type="InterPro" id="IPR051728">
    <property type="entry name" value="RING-FYVE_E3_ubiquitin-ligase"/>
</dbReference>
<dbReference type="PROSITE" id="PS50089">
    <property type="entry name" value="ZF_RING_2"/>
    <property type="match status" value="1"/>
</dbReference>
<name>A0A835Y4G5_9CHLO</name>
<dbReference type="EMBL" id="JAEHOE010000022">
    <property type="protein sequence ID" value="KAG2495811.1"/>
    <property type="molecule type" value="Genomic_DNA"/>
</dbReference>
<keyword evidence="2" id="KW-0175">Coiled coil</keyword>
<accession>A0A835Y4G5</accession>
<dbReference type="PANTHER" id="PTHR14879:SF5">
    <property type="entry name" value="RING-TYPE DOMAIN-CONTAINING PROTEIN"/>
    <property type="match status" value="1"/>
</dbReference>
<feature type="compositionally biased region" description="Low complexity" evidence="3">
    <location>
        <begin position="534"/>
        <end position="543"/>
    </location>
</feature>
<feature type="compositionally biased region" description="Low complexity" evidence="3">
    <location>
        <begin position="689"/>
        <end position="701"/>
    </location>
</feature>
<comment type="caution">
    <text evidence="5">The sequence shown here is derived from an EMBL/GenBank/DDBJ whole genome shotgun (WGS) entry which is preliminary data.</text>
</comment>
<evidence type="ECO:0000313" key="5">
    <source>
        <dbReference type="EMBL" id="KAG2495811.1"/>
    </source>
</evidence>
<feature type="region of interest" description="Disordered" evidence="3">
    <location>
        <begin position="127"/>
        <end position="327"/>
    </location>
</feature>
<dbReference type="SUPFAM" id="SSF57850">
    <property type="entry name" value="RING/U-box"/>
    <property type="match status" value="1"/>
</dbReference>
<feature type="region of interest" description="Disordered" evidence="3">
    <location>
        <begin position="640"/>
        <end position="772"/>
    </location>
</feature>
<feature type="region of interest" description="Disordered" evidence="3">
    <location>
        <begin position="798"/>
        <end position="855"/>
    </location>
</feature>
<evidence type="ECO:0000313" key="6">
    <source>
        <dbReference type="Proteomes" id="UP000612055"/>
    </source>
</evidence>
<feature type="compositionally biased region" description="Low complexity" evidence="3">
    <location>
        <begin position="244"/>
        <end position="269"/>
    </location>
</feature>
<feature type="compositionally biased region" description="Pro residues" evidence="3">
    <location>
        <begin position="369"/>
        <end position="381"/>
    </location>
</feature>
<sequence length="1056" mass="105428">MLALLASNGGSQDLVGLLQFAWKDAGASSSTDDSGSWGSGGGGGSGGGAGANAGNGGGVLPLSDTLLGKPRLLRRFLEESVATMEALAEEVGDCRRHEGYPGPAELASTLARLATQRRHTVERLAAWGVLRQPPGAGPGPGPASDTDRAAVPLAQHAQPGPAQQQPASPGPGSSAGLAQQRGSQASQASQSQVPAASPGPQRRPQQQASPHARAGDAGASQGQGDPQDPDFALALAIQLSLQEGGAPAPASPAAGGVGTPVRAPRAQRTPPRPTGGVRSGGGGGGEGAERSPSSRGMGTWPGPSPARSPGGATRGESRTPQSRAAAVGSSLEGLAACGLVDEATTLSAPMAPLPLVRRPASPAHAAPAAPSPPSQQSPPAPAAASHPAPTSIPVGNPLPEGEASLSSLELLTEAAGDADAGLTGQQPLAVADAAAAAAALPDACVLVDAGAVAALAGGLRERVEALVAQLVQVQQRRGRLEHACRHGILAGGRKLLLLCLQLLWEQARHATASAAVSAAVAAVTSPAPAPPVPSTSAPEAPGARTPPGPGPSPQPPSQPSSTQHPTRRPRYEGRLAELAAGLGEEDTTVEQGFDDAGLGDLGFGVVSSLGLSSGEEEALREGREGGGGLASRIASRIAALGGRAQRQRESAEVAADAAAQLRGSQRWRRRAALEAAAEAAPPPARDDPSSSASSDDGAAGDRASRQSEGSGPDDDEDGDFGDEEGWDAAGLGGTGRLEPRSRSLRETLRLASLSSSVSLPPPPGPRRAASASVALPPGLAAAAGLDGPATLRASTAASGAGPVATSNGGVLAGETIGGRGARRARAPEPGESAFSGRGHGSEGLGSEGLGPGRRDLGASFERAARRLAAARAQLAAGAVGGSDASRAPEEAQAFGLGAGGGCSCGAECEAERSEQAQQLRALQRQLARCQASQSDLQKEVGRLLDMLSESRRTGEQALAASRRELSRLQAEPSALAGLGPEELAELAAKLEGSLSRVRAAQLQAAAERDLLCPVCWEARKGLVFGCGHQTCCACGDKLALCPICRVPVSLRIRVYS</sequence>
<feature type="compositionally biased region" description="Low complexity" evidence="3">
    <location>
        <begin position="827"/>
        <end position="836"/>
    </location>
</feature>
<feature type="compositionally biased region" description="Pro residues" evidence="3">
    <location>
        <begin position="544"/>
        <end position="558"/>
    </location>
</feature>
<evidence type="ECO:0000256" key="1">
    <source>
        <dbReference type="PROSITE-ProRule" id="PRU00175"/>
    </source>
</evidence>
<reference evidence="5" key="1">
    <citation type="journal article" date="2020" name="bioRxiv">
        <title>Comparative genomics of Chlamydomonas.</title>
        <authorList>
            <person name="Craig R.J."/>
            <person name="Hasan A.R."/>
            <person name="Ness R.W."/>
            <person name="Keightley P.D."/>
        </authorList>
    </citation>
    <scope>NUCLEOTIDE SEQUENCE</scope>
    <source>
        <strain evidence="5">CCAP 11/70</strain>
    </source>
</reference>
<protein>
    <recommendedName>
        <fullName evidence="4">RING-type domain-containing protein</fullName>
    </recommendedName>
</protein>
<feature type="compositionally biased region" description="Low complexity" evidence="3">
    <location>
        <begin position="749"/>
        <end position="758"/>
    </location>
</feature>
<dbReference type="InterPro" id="IPR013083">
    <property type="entry name" value="Znf_RING/FYVE/PHD"/>
</dbReference>
<evidence type="ECO:0000256" key="3">
    <source>
        <dbReference type="SAM" id="MobiDB-lite"/>
    </source>
</evidence>
<feature type="coiled-coil region" evidence="2">
    <location>
        <begin position="905"/>
        <end position="971"/>
    </location>
</feature>
<feature type="region of interest" description="Disordered" evidence="3">
    <location>
        <begin position="28"/>
        <end position="52"/>
    </location>
</feature>
<dbReference type="OrthoDB" id="5855668at2759"/>
<dbReference type="GO" id="GO:0008270">
    <property type="term" value="F:zinc ion binding"/>
    <property type="evidence" value="ECO:0007669"/>
    <property type="project" value="UniProtKB-KW"/>
</dbReference>
<feature type="compositionally biased region" description="Gly residues" evidence="3">
    <location>
        <begin position="277"/>
        <end position="286"/>
    </location>
</feature>
<keyword evidence="1" id="KW-0862">Zinc</keyword>